<keyword evidence="6 8" id="KW-0472">Membrane</keyword>
<dbReference type="OrthoDB" id="9768177at2"/>
<gene>
    <name evidence="13" type="ORF">CYPRO_0229</name>
</gene>
<proteinExistence type="inferred from homology"/>
<dbReference type="InterPro" id="IPR036942">
    <property type="entry name" value="Beta-barrel_TonB_sf"/>
</dbReference>
<evidence type="ECO:0000256" key="2">
    <source>
        <dbReference type="ARBA" id="ARBA00022448"/>
    </source>
</evidence>
<dbReference type="Gene3D" id="2.40.170.20">
    <property type="entry name" value="TonB-dependent receptor, beta-barrel domain"/>
    <property type="match status" value="1"/>
</dbReference>
<evidence type="ECO:0000256" key="7">
    <source>
        <dbReference type="ARBA" id="ARBA00023237"/>
    </source>
</evidence>
<evidence type="ECO:0000256" key="6">
    <source>
        <dbReference type="ARBA" id="ARBA00023136"/>
    </source>
</evidence>
<organism evidence="13 14">
    <name type="scientific">Cyclonatronum proteinivorum</name>
    <dbReference type="NCBI Taxonomy" id="1457365"/>
    <lineage>
        <taxon>Bacteria</taxon>
        <taxon>Pseudomonadati</taxon>
        <taxon>Balneolota</taxon>
        <taxon>Balneolia</taxon>
        <taxon>Balneolales</taxon>
        <taxon>Cyclonatronaceae</taxon>
        <taxon>Cyclonatronum</taxon>
    </lineage>
</organism>
<dbReference type="AlphaFoldDB" id="A0A345UGB5"/>
<dbReference type="SUPFAM" id="SSF49464">
    <property type="entry name" value="Carboxypeptidase regulatory domain-like"/>
    <property type="match status" value="1"/>
</dbReference>
<keyword evidence="7 8" id="KW-0998">Cell outer membrane</keyword>
<evidence type="ECO:0000256" key="10">
    <source>
        <dbReference type="SAM" id="SignalP"/>
    </source>
</evidence>
<feature type="domain" description="TonB-dependent receptor-like beta-barrel" evidence="11">
    <location>
        <begin position="462"/>
        <end position="881"/>
    </location>
</feature>
<keyword evidence="14" id="KW-1185">Reference proteome</keyword>
<evidence type="ECO:0000259" key="12">
    <source>
        <dbReference type="Pfam" id="PF07715"/>
    </source>
</evidence>
<comment type="subcellular location">
    <subcellularLocation>
        <location evidence="1 8">Cell outer membrane</location>
        <topology evidence="1 8">Multi-pass membrane protein</topology>
    </subcellularLocation>
</comment>
<dbReference type="InterPro" id="IPR012910">
    <property type="entry name" value="Plug_dom"/>
</dbReference>
<dbReference type="InterPro" id="IPR000531">
    <property type="entry name" value="Beta-barrel_TonB"/>
</dbReference>
<keyword evidence="5 9" id="KW-0798">TonB box</keyword>
<reference evidence="13 14" key="1">
    <citation type="submission" date="2018-03" db="EMBL/GenBank/DDBJ databases">
        <title>Phenotypic and genomic properties of Cyclonatronum proteinivorum gen. nov., sp. nov., a haloalkaliphilic bacteroidete from soda lakes possessing Na+-translocating rhodopsin.</title>
        <authorList>
            <person name="Toshchakov S.V."/>
            <person name="Korzhenkov A."/>
            <person name="Samarov N.I."/>
            <person name="Kublanov I.V."/>
            <person name="Muntyan M.S."/>
            <person name="Sorokin D.Y."/>
        </authorList>
    </citation>
    <scope>NUCLEOTIDE SEQUENCE [LARGE SCALE GENOMIC DNA]</scope>
    <source>
        <strain evidence="13 14">Omega</strain>
    </source>
</reference>
<keyword evidence="3 8" id="KW-1134">Transmembrane beta strand</keyword>
<evidence type="ECO:0000256" key="1">
    <source>
        <dbReference type="ARBA" id="ARBA00004571"/>
    </source>
</evidence>
<evidence type="ECO:0000256" key="8">
    <source>
        <dbReference type="PROSITE-ProRule" id="PRU01360"/>
    </source>
</evidence>
<feature type="chain" id="PRO_5016906582" evidence="10">
    <location>
        <begin position="23"/>
        <end position="1037"/>
    </location>
</feature>
<accession>A0A345UGB5</accession>
<dbReference type="InterPro" id="IPR008969">
    <property type="entry name" value="CarboxyPept-like_regulatory"/>
</dbReference>
<evidence type="ECO:0000259" key="11">
    <source>
        <dbReference type="Pfam" id="PF00593"/>
    </source>
</evidence>
<dbReference type="Gene3D" id="2.170.130.10">
    <property type="entry name" value="TonB-dependent receptor, plug domain"/>
    <property type="match status" value="1"/>
</dbReference>
<dbReference type="KEGG" id="cprv:CYPRO_0229"/>
<evidence type="ECO:0000313" key="13">
    <source>
        <dbReference type="EMBL" id="AXI99516.1"/>
    </source>
</evidence>
<keyword evidence="4 8" id="KW-0812">Transmembrane</keyword>
<dbReference type="NCBIfam" id="TIGR04056">
    <property type="entry name" value="OMP_RagA_SusC"/>
    <property type="match status" value="1"/>
</dbReference>
<sequence>MKLRYFVSGFMLLMLFSFSAFAQNYTLSGTITDARSGETLIGVNIFVTELSRGATTDLNGQYELALSPGTWSVVVTYVGYRTKTTEITVTDSDVTRNFSLSQDRVDLDQVVVVGFGTRSLRDVTGSIATVSGEAIQNTPVNTVESAIQGRVAGVFIERETGKLGGATQVRIRGGSSVTGGNQPLYVIDGIPVTMDDLSANASATNPLSDINQNDIESIEILRDASAAAIYGSRASNGVILITTKRGREGRTQFSYGFQAGISEPTSRRGFLNTEQFFELYEEAAINRAIDDGVDPQVWLDIFYDEMNWLSAGEFRQFADGSWGWRDGVIDTNWENEAFQNAGMFRHELSARGGNDRTRFFVSGSYSDETGILINNDFERIGARLNLDHTVSDRFMLGVNLSTNRSVMNRLSSDNAFATPMQLVAQPPVTPIFDPRTCFDENEETIPGCTPILSGDFTEYYNGLLHRDYADFVTTIYRTIGSAYGDFSFSPNLSVRTEYGIDLLTQNEDQYYGALTARGVGGNEGQGLGFSRWVQIQNWTSQTFATYQNTFQDVHDLEIVGGFSAQRVTDTRTFVEGRGFPNDNFRRISSAAEIIGGSSSGSEYSFISYFSRLNYKFDEKYLLSLSGRVDGSSRFGADNRYGFFPAGSVGWIVSEESFMRNADFFDLLKLRASFGLTGNAAIGNFASRGLFGGTSYAGFSGINPSQSPNPDLRWEQTAQFDLGIDFGILGNRIRVEADYYVKNTRDLLLNVNVPATTGFTSQLQNVGKLENRGFEFTVNTFNLTGELQWTSNFNITTNRNKITDLDGQVITQGFINRAIEGEPIGVFFTREYAGVDPETGAALYFLNSGDDPRATTTNPNEATEVVVGDPNPDFIGGFGNNFFYRGFELNVLFQFVYGNDIYMPSGRFMSANAWFFDNQTTDQLDRWREPGDITDVPRPTLFRANGTAPSSRYIEDGSYLRLKNVTFAYNVPSSFLNNYGIDRMRLYFTGVNLLTFTNYPGWDPEVNTDFLAGNISQGTEFYSAPQARSFTVGIDIGF</sequence>
<feature type="domain" description="TonB-dependent receptor plug" evidence="12">
    <location>
        <begin position="120"/>
        <end position="238"/>
    </location>
</feature>
<evidence type="ECO:0000256" key="4">
    <source>
        <dbReference type="ARBA" id="ARBA00022692"/>
    </source>
</evidence>
<evidence type="ECO:0000313" key="14">
    <source>
        <dbReference type="Proteomes" id="UP000254808"/>
    </source>
</evidence>
<dbReference type="Gene3D" id="2.60.40.1120">
    <property type="entry name" value="Carboxypeptidase-like, regulatory domain"/>
    <property type="match status" value="1"/>
</dbReference>
<protein>
    <submittedName>
        <fullName evidence="13">TonB-linked outer membrane protein, SusC/RagA family</fullName>
    </submittedName>
</protein>
<comment type="similarity">
    <text evidence="8 9">Belongs to the TonB-dependent receptor family.</text>
</comment>
<dbReference type="Proteomes" id="UP000254808">
    <property type="component" value="Chromosome"/>
</dbReference>
<dbReference type="GO" id="GO:0009279">
    <property type="term" value="C:cell outer membrane"/>
    <property type="evidence" value="ECO:0007669"/>
    <property type="project" value="UniProtKB-SubCell"/>
</dbReference>
<dbReference type="InterPro" id="IPR039426">
    <property type="entry name" value="TonB-dep_rcpt-like"/>
</dbReference>
<dbReference type="PROSITE" id="PS52016">
    <property type="entry name" value="TONB_DEPENDENT_REC_3"/>
    <property type="match status" value="1"/>
</dbReference>
<dbReference type="InterPro" id="IPR037066">
    <property type="entry name" value="Plug_dom_sf"/>
</dbReference>
<evidence type="ECO:0000256" key="3">
    <source>
        <dbReference type="ARBA" id="ARBA00022452"/>
    </source>
</evidence>
<evidence type="ECO:0000256" key="5">
    <source>
        <dbReference type="ARBA" id="ARBA00023077"/>
    </source>
</evidence>
<dbReference type="InterPro" id="IPR023997">
    <property type="entry name" value="TonB-dep_OMP_SusC/RagA_CS"/>
</dbReference>
<dbReference type="Pfam" id="PF13715">
    <property type="entry name" value="CarbopepD_reg_2"/>
    <property type="match status" value="1"/>
</dbReference>
<feature type="signal peptide" evidence="10">
    <location>
        <begin position="1"/>
        <end position="22"/>
    </location>
</feature>
<dbReference type="Pfam" id="PF07715">
    <property type="entry name" value="Plug"/>
    <property type="match status" value="1"/>
</dbReference>
<keyword evidence="10" id="KW-0732">Signal</keyword>
<dbReference type="SUPFAM" id="SSF56935">
    <property type="entry name" value="Porins"/>
    <property type="match status" value="1"/>
</dbReference>
<dbReference type="RefSeq" id="WP_114982758.1">
    <property type="nucleotide sequence ID" value="NZ_CP027806.1"/>
</dbReference>
<keyword evidence="2 8" id="KW-0813">Transport</keyword>
<dbReference type="InterPro" id="IPR023996">
    <property type="entry name" value="TonB-dep_OMP_SusC/RagA"/>
</dbReference>
<evidence type="ECO:0000256" key="9">
    <source>
        <dbReference type="RuleBase" id="RU003357"/>
    </source>
</evidence>
<dbReference type="Pfam" id="PF00593">
    <property type="entry name" value="TonB_dep_Rec_b-barrel"/>
    <property type="match status" value="1"/>
</dbReference>
<dbReference type="EMBL" id="CP027806">
    <property type="protein sequence ID" value="AXI99516.1"/>
    <property type="molecule type" value="Genomic_DNA"/>
</dbReference>
<name>A0A345UGB5_9BACT</name>
<dbReference type="NCBIfam" id="TIGR04057">
    <property type="entry name" value="SusC_RagA_signa"/>
    <property type="match status" value="1"/>
</dbReference>